<dbReference type="InterPro" id="IPR029063">
    <property type="entry name" value="SAM-dependent_MTases_sf"/>
</dbReference>
<dbReference type="Pfam" id="PF00535">
    <property type="entry name" value="Glycos_transf_2"/>
    <property type="match status" value="1"/>
</dbReference>
<organism evidence="2">
    <name type="scientific">Levilinea saccharolytica</name>
    <dbReference type="NCBI Taxonomy" id="229921"/>
    <lineage>
        <taxon>Bacteria</taxon>
        <taxon>Bacillati</taxon>
        <taxon>Chloroflexota</taxon>
        <taxon>Anaerolineae</taxon>
        <taxon>Anaerolineales</taxon>
        <taxon>Anaerolineaceae</taxon>
        <taxon>Levilinea</taxon>
    </lineage>
</organism>
<dbReference type="InterPro" id="IPR029044">
    <property type="entry name" value="Nucleotide-diphossugar_trans"/>
</dbReference>
<dbReference type="PANTHER" id="PTHR48090:SF7">
    <property type="entry name" value="RFBJ PROTEIN"/>
    <property type="match status" value="1"/>
</dbReference>
<sequence length="483" mass="54978">MDPHELSLDPAYERYQSERRTHWEQVAERLKTWKGWGGAYQRRLAKIYRYLIPEGQRVLEIGCGAGHLLAALKPAYGVGVDFSAGMLERARSAHPQLHFVQADAHELDVQGPFDVIVLSDLVNDLWDVQTAFDRLKPLCTPATRILVNYYSRLWELPLRAARALGLAAPNLYQNWLTPSDVENLLALANFEPIRTWEEVILPLDIPLLAPFFNRFLVRLWPFNHLALTHFTLARPAPVRRDVPEKPVVSVLVPARNEAGNVPAIFARVPEMGAGTELIFVEGNSTDNTYEAIQQAIAANPQRRSVLLRQPGVGKGDAVRAGFDVAQGDILMILDADLTVPPEDLPRFYEALVAGKGDFINGVRLVYPMEKDAMRFFNFLGNKFFSMVFSWLLGQPVKDTLCGTKVLWKQDYRTIAANRSYFGDFDPFGDFDLLFGAARLNFKIMDLPIRYRERTYGTTNIQRWKHGWLLLRMVSFASRRMKFI</sequence>
<evidence type="ECO:0000259" key="1">
    <source>
        <dbReference type="Pfam" id="PF00535"/>
    </source>
</evidence>
<keyword evidence="2" id="KW-0808">Transferase</keyword>
<dbReference type="Pfam" id="PF13489">
    <property type="entry name" value="Methyltransf_23"/>
    <property type="match status" value="1"/>
</dbReference>
<protein>
    <submittedName>
        <fullName evidence="3">Glycosyl transferase</fullName>
    </submittedName>
    <submittedName>
        <fullName evidence="2">Glycosyltransferase</fullName>
    </submittedName>
</protein>
<dbReference type="Proteomes" id="UP000050501">
    <property type="component" value="Unassembled WGS sequence"/>
</dbReference>
<dbReference type="EMBL" id="DF967975">
    <property type="protein sequence ID" value="GAP19288.1"/>
    <property type="molecule type" value="Genomic_DNA"/>
</dbReference>
<dbReference type="Gene3D" id="3.90.550.10">
    <property type="entry name" value="Spore Coat Polysaccharide Biosynthesis Protein SpsA, Chain A"/>
    <property type="match status" value="1"/>
</dbReference>
<dbReference type="PATRIC" id="fig|229921.5.peg.524"/>
<dbReference type="GO" id="GO:0016740">
    <property type="term" value="F:transferase activity"/>
    <property type="evidence" value="ECO:0007669"/>
    <property type="project" value="UniProtKB-KW"/>
</dbReference>
<evidence type="ECO:0000313" key="2">
    <source>
        <dbReference type="EMBL" id="GAP19288.1"/>
    </source>
</evidence>
<reference evidence="2" key="1">
    <citation type="journal article" date="2015" name="Genome Announc.">
        <title>Draft Genome Sequences of Anaerolinea thermolimosa IMO-1, Bellilinea caldifistulae GOMI-1, Leptolinea tardivitalis YMTK-2, Levilinea saccharolytica KIBI-1, Longilinea arvoryzae KOME-1, Previously Described as Members of the Class Anaerolineae (Chloroflexi).</title>
        <authorList>
            <person name="Matsuura N."/>
            <person name="Tourlousse M.D."/>
            <person name="Ohashi A."/>
            <person name="Hugenholtz P."/>
            <person name="Sekiguchi Y."/>
        </authorList>
    </citation>
    <scope>NUCLEOTIDE SEQUENCE</scope>
    <source>
        <strain evidence="2">KIBI-1</strain>
    </source>
</reference>
<dbReference type="SUPFAM" id="SSF53335">
    <property type="entry name" value="S-adenosyl-L-methionine-dependent methyltransferases"/>
    <property type="match status" value="1"/>
</dbReference>
<reference evidence="3 4" key="2">
    <citation type="submission" date="2015-07" db="EMBL/GenBank/DDBJ databases">
        <title>Genome sequence of Levilinea saccharolytica DSM 16555.</title>
        <authorList>
            <person name="Hemp J."/>
            <person name="Ward L.M."/>
            <person name="Pace L.A."/>
            <person name="Fischer W.W."/>
        </authorList>
    </citation>
    <scope>NUCLEOTIDE SEQUENCE [LARGE SCALE GENOMIC DNA]</scope>
    <source>
        <strain evidence="3 4">KIBI-1</strain>
    </source>
</reference>
<gene>
    <name evidence="3" type="ORF">ADN01_10610</name>
    <name evidence="2" type="ORF">LSAC_03189</name>
</gene>
<dbReference type="SUPFAM" id="SSF53448">
    <property type="entry name" value="Nucleotide-diphospho-sugar transferases"/>
    <property type="match status" value="1"/>
</dbReference>
<dbReference type="STRING" id="229921.ADN01_10610"/>
<evidence type="ECO:0000313" key="4">
    <source>
        <dbReference type="Proteomes" id="UP000050501"/>
    </source>
</evidence>
<feature type="domain" description="Glycosyltransferase 2-like" evidence="1">
    <location>
        <begin position="249"/>
        <end position="375"/>
    </location>
</feature>
<evidence type="ECO:0000313" key="3">
    <source>
        <dbReference type="EMBL" id="KPL80932.1"/>
    </source>
</evidence>
<dbReference type="InterPro" id="IPR050256">
    <property type="entry name" value="Glycosyltransferase_2"/>
</dbReference>
<dbReference type="AlphaFoldDB" id="A0A0M8JQG6"/>
<accession>A0A0M8JQG6</accession>
<dbReference type="RefSeq" id="WP_062419575.1">
    <property type="nucleotide sequence ID" value="NZ_BBXZ01000172.1"/>
</dbReference>
<dbReference type="CDD" id="cd02440">
    <property type="entry name" value="AdoMet_MTases"/>
    <property type="match status" value="1"/>
</dbReference>
<dbReference type="Gene3D" id="3.40.50.150">
    <property type="entry name" value="Vaccinia Virus protein VP39"/>
    <property type="match status" value="1"/>
</dbReference>
<name>A0A0M8JQG6_9CHLR</name>
<dbReference type="PANTHER" id="PTHR48090">
    <property type="entry name" value="UNDECAPRENYL-PHOSPHATE 4-DEOXY-4-FORMAMIDO-L-ARABINOSE TRANSFERASE-RELATED"/>
    <property type="match status" value="1"/>
</dbReference>
<dbReference type="EMBL" id="LGCM01000038">
    <property type="protein sequence ID" value="KPL80932.1"/>
    <property type="molecule type" value="Genomic_DNA"/>
</dbReference>
<dbReference type="CDD" id="cd04179">
    <property type="entry name" value="DPM_DPG-synthase_like"/>
    <property type="match status" value="1"/>
</dbReference>
<proteinExistence type="predicted"/>
<keyword evidence="4" id="KW-1185">Reference proteome</keyword>
<dbReference type="InterPro" id="IPR001173">
    <property type="entry name" value="Glyco_trans_2-like"/>
</dbReference>